<proteinExistence type="predicted"/>
<dbReference type="AlphaFoldDB" id="A0A1S2VMK0"/>
<dbReference type="RefSeq" id="WP_071502784.1">
    <property type="nucleotide sequence ID" value="NZ_MORL01000003.1"/>
</dbReference>
<evidence type="ECO:0008006" key="4">
    <source>
        <dbReference type="Google" id="ProtNLM"/>
    </source>
</evidence>
<protein>
    <recommendedName>
        <fullName evidence="4">TerB-C domain-containing protein</fullName>
    </recommendedName>
</protein>
<organism evidence="2 3">
    <name type="scientific">Arsenicibacter rosenii</name>
    <dbReference type="NCBI Taxonomy" id="1750698"/>
    <lineage>
        <taxon>Bacteria</taxon>
        <taxon>Pseudomonadati</taxon>
        <taxon>Bacteroidota</taxon>
        <taxon>Cytophagia</taxon>
        <taxon>Cytophagales</taxon>
        <taxon>Spirosomataceae</taxon>
        <taxon>Arsenicibacter</taxon>
    </lineage>
</organism>
<evidence type="ECO:0000256" key="1">
    <source>
        <dbReference type="SAM" id="MobiDB-lite"/>
    </source>
</evidence>
<gene>
    <name evidence="2" type="ORF">BLX24_07350</name>
</gene>
<accession>A0A1S2VMK0</accession>
<comment type="caution">
    <text evidence="2">The sequence shown here is derived from an EMBL/GenBank/DDBJ whole genome shotgun (WGS) entry which is preliminary data.</text>
</comment>
<dbReference type="OrthoDB" id="1100725at2"/>
<dbReference type="EMBL" id="MORL01000003">
    <property type="protein sequence ID" value="OIN59984.1"/>
    <property type="molecule type" value="Genomic_DNA"/>
</dbReference>
<name>A0A1S2VMK0_9BACT</name>
<evidence type="ECO:0000313" key="3">
    <source>
        <dbReference type="Proteomes" id="UP000181790"/>
    </source>
</evidence>
<sequence length="404" mass="45868">MSNKFHQNALTEYSRSYARRVSADFYSAHNVINGKQILNLTPISQINLLVVSSLFDKWKADAEKFRSPYFDFSHPEVEEALRLFMNVVSQHIAVRREHLEPMLADAVKKTLVLIFDPRNYFDDLLRSQPDFRLTIDAARQLTRYTQINKFVPATLEQRMNGKDFVYVNQALMHLDEVLAQRGHELEKPEKYIAALSEKVPVDLATLIRSYDPDSPLLGQPSRSFFEAAEETHIPPSSSYEPVEKESVSPLPYNNGIPLGTSLFQPSYDSEPLLNGDNDLSFRPVEPSSPVMQPSPLSESGYPSDVPAIVKNESAEPTSVAEAFHRSPIESIAKSISLNQKFRFINQLFNGQTSAYEQAINELDKVGNYGQALDLISYRYASQFMWDMSSDEVGELVEILKRRFA</sequence>
<feature type="region of interest" description="Disordered" evidence="1">
    <location>
        <begin position="274"/>
        <end position="301"/>
    </location>
</feature>
<keyword evidence="3" id="KW-1185">Reference proteome</keyword>
<reference evidence="2 3" key="1">
    <citation type="submission" date="2016-10" db="EMBL/GenBank/DDBJ databases">
        <title>Arsenicibacter rosenii gen. nov., sp. nov., an efficient arsenic-methylating bacterium isolated from an arsenic-contaminated paddy soil.</title>
        <authorList>
            <person name="Huang K."/>
        </authorList>
    </citation>
    <scope>NUCLEOTIDE SEQUENCE [LARGE SCALE GENOMIC DNA]</scope>
    <source>
        <strain evidence="2 3">SM-1</strain>
    </source>
</reference>
<dbReference type="Proteomes" id="UP000181790">
    <property type="component" value="Unassembled WGS sequence"/>
</dbReference>
<evidence type="ECO:0000313" key="2">
    <source>
        <dbReference type="EMBL" id="OIN59984.1"/>
    </source>
</evidence>